<dbReference type="AlphaFoldDB" id="A0A7S7NQB1"/>
<dbReference type="FunFam" id="3.30.70.1660:FF:000002">
    <property type="entry name" value="Peptide chain release factor 1"/>
    <property type="match status" value="1"/>
</dbReference>
<accession>A0A7S7NQB1</accession>
<reference evidence="11 12" key="1">
    <citation type="submission" date="2020-10" db="EMBL/GenBank/DDBJ databases">
        <title>Complete genome sequence of Paludibaculum fermentans P105T, a facultatively anaerobic acidobacterium capable of dissimilatory Fe(III) reduction.</title>
        <authorList>
            <person name="Dedysh S.N."/>
            <person name="Beletsky A.V."/>
            <person name="Kulichevskaya I.S."/>
            <person name="Mardanov A.V."/>
            <person name="Ravin N.V."/>
        </authorList>
    </citation>
    <scope>NUCLEOTIDE SEQUENCE [LARGE SCALE GENOMIC DNA]</scope>
    <source>
        <strain evidence="11 12">P105</strain>
    </source>
</reference>
<keyword evidence="6 7" id="KW-0648">Protein biosynthesis</keyword>
<dbReference type="FunFam" id="3.30.70.1660:FF:000004">
    <property type="entry name" value="Peptide chain release factor 1"/>
    <property type="match status" value="1"/>
</dbReference>
<evidence type="ECO:0000256" key="8">
    <source>
        <dbReference type="NCBIfam" id="TIGR00019"/>
    </source>
</evidence>
<feature type="domain" description="Peptide chain release factor" evidence="10">
    <location>
        <begin position="65"/>
        <end position="178"/>
    </location>
</feature>
<dbReference type="InterPro" id="IPR000352">
    <property type="entry name" value="Pep_chain_release_fac_I"/>
</dbReference>
<evidence type="ECO:0000256" key="4">
    <source>
        <dbReference type="ARBA" id="ARBA00022481"/>
    </source>
</evidence>
<dbReference type="PANTHER" id="PTHR43804">
    <property type="entry name" value="LD18447P"/>
    <property type="match status" value="1"/>
</dbReference>
<name>A0A7S7NQB1_PALFE</name>
<evidence type="ECO:0000313" key="11">
    <source>
        <dbReference type="EMBL" id="QOY87806.1"/>
    </source>
</evidence>
<proteinExistence type="inferred from homology"/>
<dbReference type="GO" id="GO:0016149">
    <property type="term" value="F:translation release factor activity, codon specific"/>
    <property type="evidence" value="ECO:0007669"/>
    <property type="project" value="UniProtKB-UniRule"/>
</dbReference>
<dbReference type="Proteomes" id="UP000593892">
    <property type="component" value="Chromosome"/>
</dbReference>
<dbReference type="FunFam" id="3.30.160.20:FF:000004">
    <property type="entry name" value="Peptide chain release factor 1"/>
    <property type="match status" value="1"/>
</dbReference>
<dbReference type="NCBIfam" id="TIGR00019">
    <property type="entry name" value="prfA"/>
    <property type="match status" value="1"/>
</dbReference>
<evidence type="ECO:0000256" key="3">
    <source>
        <dbReference type="ARBA" id="ARBA00010835"/>
    </source>
</evidence>
<evidence type="ECO:0000256" key="5">
    <source>
        <dbReference type="ARBA" id="ARBA00022490"/>
    </source>
</evidence>
<keyword evidence="12" id="KW-1185">Reference proteome</keyword>
<dbReference type="HAMAP" id="MF_00093">
    <property type="entry name" value="Rel_fac_1"/>
    <property type="match status" value="1"/>
</dbReference>
<dbReference type="Gene3D" id="3.30.70.1660">
    <property type="match status" value="1"/>
</dbReference>
<dbReference type="Gene3D" id="3.30.160.20">
    <property type="match status" value="1"/>
</dbReference>
<protein>
    <recommendedName>
        <fullName evidence="7 8">Peptide chain release factor 1</fullName>
        <shortName evidence="7">RF-1</shortName>
    </recommendedName>
</protein>
<evidence type="ECO:0000256" key="6">
    <source>
        <dbReference type="ARBA" id="ARBA00022917"/>
    </source>
</evidence>
<feature type="compositionally biased region" description="Basic and acidic residues" evidence="9">
    <location>
        <begin position="291"/>
        <end position="306"/>
    </location>
</feature>
<dbReference type="InterPro" id="IPR050057">
    <property type="entry name" value="Prokaryotic/Mito_RF"/>
</dbReference>
<gene>
    <name evidence="7 11" type="primary">prfA</name>
    <name evidence="11" type="ORF">IRI77_34555</name>
</gene>
<dbReference type="InterPro" id="IPR005139">
    <property type="entry name" value="PCRF"/>
</dbReference>
<comment type="similarity">
    <text evidence="3 7">Belongs to the prokaryotic/mitochondrial release factor family.</text>
</comment>
<dbReference type="GO" id="GO:0005829">
    <property type="term" value="C:cytosol"/>
    <property type="evidence" value="ECO:0007669"/>
    <property type="project" value="UniProtKB-ARBA"/>
</dbReference>
<feature type="region of interest" description="Disordered" evidence="9">
    <location>
        <begin position="285"/>
        <end position="306"/>
    </location>
</feature>
<feature type="modified residue" description="N5-methylglutamine" evidence="7">
    <location>
        <position position="234"/>
    </location>
</feature>
<feature type="compositionally biased region" description="Basic and acidic residues" evidence="9">
    <location>
        <begin position="365"/>
        <end position="379"/>
    </location>
</feature>
<comment type="function">
    <text evidence="1 7">Peptide chain release factor 1 directs the termination of translation in response to the peptide chain termination codons UAG and UAA.</text>
</comment>
<dbReference type="PANTHER" id="PTHR43804:SF7">
    <property type="entry name" value="LD18447P"/>
    <property type="match status" value="1"/>
</dbReference>
<comment type="PTM">
    <text evidence="7">Methylated by PrmC. Methylation increases the termination efficiency of RF1.</text>
</comment>
<dbReference type="NCBIfam" id="NF001859">
    <property type="entry name" value="PRK00591.1"/>
    <property type="match status" value="1"/>
</dbReference>
<keyword evidence="5 7" id="KW-0963">Cytoplasm</keyword>
<organism evidence="11 12">
    <name type="scientific">Paludibaculum fermentans</name>
    <dbReference type="NCBI Taxonomy" id="1473598"/>
    <lineage>
        <taxon>Bacteria</taxon>
        <taxon>Pseudomonadati</taxon>
        <taxon>Acidobacteriota</taxon>
        <taxon>Terriglobia</taxon>
        <taxon>Bryobacterales</taxon>
        <taxon>Bryobacteraceae</taxon>
        <taxon>Paludibaculum</taxon>
    </lineage>
</organism>
<evidence type="ECO:0000256" key="9">
    <source>
        <dbReference type="SAM" id="MobiDB-lite"/>
    </source>
</evidence>
<evidence type="ECO:0000256" key="7">
    <source>
        <dbReference type="HAMAP-Rule" id="MF_00093"/>
    </source>
</evidence>
<dbReference type="KEGG" id="pfer:IRI77_34555"/>
<evidence type="ECO:0000256" key="2">
    <source>
        <dbReference type="ARBA" id="ARBA00004496"/>
    </source>
</evidence>
<dbReference type="InterPro" id="IPR004373">
    <property type="entry name" value="RF-1"/>
</dbReference>
<dbReference type="Pfam" id="PF03462">
    <property type="entry name" value="PCRF"/>
    <property type="match status" value="1"/>
</dbReference>
<feature type="region of interest" description="Disordered" evidence="9">
    <location>
        <begin position="353"/>
        <end position="379"/>
    </location>
</feature>
<dbReference type="SMART" id="SM00937">
    <property type="entry name" value="PCRF"/>
    <property type="match status" value="1"/>
</dbReference>
<evidence type="ECO:0000259" key="10">
    <source>
        <dbReference type="SMART" id="SM00937"/>
    </source>
</evidence>
<evidence type="ECO:0000256" key="1">
    <source>
        <dbReference type="ARBA" id="ARBA00002986"/>
    </source>
</evidence>
<dbReference type="RefSeq" id="WP_194449473.1">
    <property type="nucleotide sequence ID" value="NZ_CP063849.1"/>
</dbReference>
<keyword evidence="4 7" id="KW-0488">Methylation</keyword>
<dbReference type="InterPro" id="IPR045853">
    <property type="entry name" value="Pep_chain_release_fac_I_sf"/>
</dbReference>
<evidence type="ECO:0000313" key="12">
    <source>
        <dbReference type="Proteomes" id="UP000593892"/>
    </source>
</evidence>
<sequence>MDLTQQLDDVEKRYNALSSQMADPDVINDSEKYRKTAKMHRDLEETVGVYREYKKAVEELTQARQMIEDEDPDLRAMAQEEITRLEPETARLAAELEILLLPKDPNDEKNVLLEIRAGAGGDEASLFAAEIFRLYSRYADSKRWKVEVISASESGAGGSKEVIAMVGGDRVFSKLKYESGVHRVQRVPVTEQQGRIHTSTITVAVMPEADDVEIKLEPKDVRVDTFCSSGPGGQSVNTTYSAVRLTHLPTGLVVSCQDEKSQIKNRAKAERVLRSRLYELEMEKQQQAIGADRRSQVGTGDRSEKIRTYNFKENRVTDHRIGLTLHQLDRVMEGEIEELLTACVNHFNAQKLKEQADSSQADLNSNKKDDGKDRGPAGK</sequence>
<dbReference type="Pfam" id="PF00472">
    <property type="entry name" value="RF-1"/>
    <property type="match status" value="1"/>
</dbReference>
<dbReference type="SUPFAM" id="SSF75620">
    <property type="entry name" value="Release factor"/>
    <property type="match status" value="1"/>
</dbReference>
<dbReference type="Gene3D" id="6.10.140.1950">
    <property type="match status" value="1"/>
</dbReference>
<dbReference type="EMBL" id="CP063849">
    <property type="protein sequence ID" value="QOY87806.1"/>
    <property type="molecule type" value="Genomic_DNA"/>
</dbReference>
<comment type="subcellular location">
    <subcellularLocation>
        <location evidence="2 7">Cytoplasm</location>
    </subcellularLocation>
</comment>